<feature type="compositionally biased region" description="Acidic residues" evidence="8">
    <location>
        <begin position="294"/>
        <end position="307"/>
    </location>
</feature>
<evidence type="ECO:0000256" key="1">
    <source>
        <dbReference type="ARBA" id="ARBA00007150"/>
    </source>
</evidence>
<dbReference type="GO" id="GO:0016757">
    <property type="term" value="F:glycosyltransferase activity"/>
    <property type="evidence" value="ECO:0007669"/>
    <property type="project" value="UniProtKB-KW"/>
</dbReference>
<keyword evidence="9" id="KW-0328">Glycosyltransferase</keyword>
<organism evidence="9 10">
    <name type="scientific">Pseudonocardia humida</name>
    <dbReference type="NCBI Taxonomy" id="2800819"/>
    <lineage>
        <taxon>Bacteria</taxon>
        <taxon>Bacillati</taxon>
        <taxon>Actinomycetota</taxon>
        <taxon>Actinomycetes</taxon>
        <taxon>Pseudonocardiales</taxon>
        <taxon>Pseudonocardiaceae</taxon>
        <taxon>Pseudonocardia</taxon>
    </lineage>
</organism>
<feature type="transmembrane region" description="Helical" evidence="7">
    <location>
        <begin position="231"/>
        <end position="248"/>
    </location>
</feature>
<dbReference type="InterPro" id="IPR001640">
    <property type="entry name" value="Lgt"/>
</dbReference>
<comment type="caution">
    <text evidence="9">The sequence shown here is derived from an EMBL/GenBank/DDBJ whole genome shotgun (WGS) entry which is preliminary data.</text>
</comment>
<feature type="transmembrane region" description="Helical" evidence="7">
    <location>
        <begin position="58"/>
        <end position="79"/>
    </location>
</feature>
<dbReference type="EC" id="2.5.1.145" evidence="7"/>
<name>A0ABT0ZZ44_9PSEU</name>
<evidence type="ECO:0000256" key="6">
    <source>
        <dbReference type="ARBA" id="ARBA00023136"/>
    </source>
</evidence>
<comment type="subcellular location">
    <subcellularLocation>
        <location evidence="7">Cell membrane</location>
        <topology evidence="7">Multi-pass membrane protein</topology>
    </subcellularLocation>
</comment>
<feature type="transmembrane region" description="Helical" evidence="7">
    <location>
        <begin position="128"/>
        <end position="148"/>
    </location>
</feature>
<evidence type="ECO:0000256" key="4">
    <source>
        <dbReference type="ARBA" id="ARBA00022692"/>
    </source>
</evidence>
<keyword evidence="4 7" id="KW-0812">Transmembrane</keyword>
<gene>
    <name evidence="7" type="primary">lgt</name>
    <name evidence="9" type="ORF">KDL28_12910</name>
</gene>
<feature type="transmembrane region" description="Helical" evidence="7">
    <location>
        <begin position="260"/>
        <end position="280"/>
    </location>
</feature>
<dbReference type="Pfam" id="PF01790">
    <property type="entry name" value="LGT"/>
    <property type="match status" value="1"/>
</dbReference>
<comment type="function">
    <text evidence="7">Catalyzes the transfer of the diacylglyceryl group from phosphatidylglycerol to the sulfhydryl group of the N-terminal cysteine of a prolipoprotein, the first step in the formation of mature lipoproteins.</text>
</comment>
<dbReference type="PANTHER" id="PTHR30589:SF0">
    <property type="entry name" value="PHOSPHATIDYLGLYCEROL--PROLIPOPROTEIN DIACYLGLYCERYL TRANSFERASE"/>
    <property type="match status" value="1"/>
</dbReference>
<evidence type="ECO:0000256" key="7">
    <source>
        <dbReference type="HAMAP-Rule" id="MF_01147"/>
    </source>
</evidence>
<reference evidence="9" key="1">
    <citation type="submission" date="2021-04" db="EMBL/GenBank/DDBJ databases">
        <title>Pseudonocardia sp. nov., isolated from sandy soil of mangrove forest.</title>
        <authorList>
            <person name="Zan Z."/>
            <person name="Huang R."/>
            <person name="Liu W."/>
        </authorList>
    </citation>
    <scope>NUCLEOTIDE SEQUENCE</scope>
    <source>
        <strain evidence="9">S2-4</strain>
    </source>
</reference>
<keyword evidence="10" id="KW-1185">Reference proteome</keyword>
<dbReference type="NCBIfam" id="TIGR00544">
    <property type="entry name" value="lgt"/>
    <property type="match status" value="1"/>
</dbReference>
<evidence type="ECO:0000256" key="2">
    <source>
        <dbReference type="ARBA" id="ARBA00022475"/>
    </source>
</evidence>
<keyword evidence="6 7" id="KW-0472">Membrane</keyword>
<evidence type="ECO:0000256" key="5">
    <source>
        <dbReference type="ARBA" id="ARBA00022989"/>
    </source>
</evidence>
<dbReference type="RefSeq" id="WP_252438211.1">
    <property type="nucleotide sequence ID" value="NZ_JAGSOV010000025.1"/>
</dbReference>
<dbReference type="EMBL" id="JAGSOV010000025">
    <property type="protein sequence ID" value="MCO1655953.1"/>
    <property type="molecule type" value="Genomic_DNA"/>
</dbReference>
<dbReference type="HAMAP" id="MF_01147">
    <property type="entry name" value="Lgt"/>
    <property type="match status" value="1"/>
</dbReference>
<feature type="transmembrane region" description="Helical" evidence="7">
    <location>
        <begin position="202"/>
        <end position="219"/>
    </location>
</feature>
<comment type="catalytic activity">
    <reaction evidence="7">
        <text>L-cysteinyl-[prolipoprotein] + a 1,2-diacyl-sn-glycero-3-phospho-(1'-sn-glycerol) = an S-1,2-diacyl-sn-glyceryl-L-cysteinyl-[prolipoprotein] + sn-glycerol 1-phosphate + H(+)</text>
        <dbReference type="Rhea" id="RHEA:56712"/>
        <dbReference type="Rhea" id="RHEA-COMP:14679"/>
        <dbReference type="Rhea" id="RHEA-COMP:14680"/>
        <dbReference type="ChEBI" id="CHEBI:15378"/>
        <dbReference type="ChEBI" id="CHEBI:29950"/>
        <dbReference type="ChEBI" id="CHEBI:57685"/>
        <dbReference type="ChEBI" id="CHEBI:64716"/>
        <dbReference type="ChEBI" id="CHEBI:140658"/>
        <dbReference type="EC" id="2.5.1.145"/>
    </reaction>
</comment>
<keyword evidence="5 7" id="KW-1133">Transmembrane helix</keyword>
<dbReference type="Proteomes" id="UP001165283">
    <property type="component" value="Unassembled WGS sequence"/>
</dbReference>
<evidence type="ECO:0000313" key="9">
    <source>
        <dbReference type="EMBL" id="MCO1655953.1"/>
    </source>
</evidence>
<feature type="compositionally biased region" description="Gly residues" evidence="8">
    <location>
        <begin position="318"/>
        <end position="327"/>
    </location>
</feature>
<evidence type="ECO:0000256" key="8">
    <source>
        <dbReference type="SAM" id="MobiDB-lite"/>
    </source>
</evidence>
<evidence type="ECO:0000256" key="3">
    <source>
        <dbReference type="ARBA" id="ARBA00022679"/>
    </source>
</evidence>
<feature type="binding site" evidence="7">
    <location>
        <position position="149"/>
    </location>
    <ligand>
        <name>a 1,2-diacyl-sn-glycero-3-phospho-(1'-sn-glycerol)</name>
        <dbReference type="ChEBI" id="CHEBI:64716"/>
    </ligand>
</feature>
<feature type="region of interest" description="Disordered" evidence="8">
    <location>
        <begin position="294"/>
        <end position="386"/>
    </location>
</feature>
<dbReference type="PANTHER" id="PTHR30589">
    <property type="entry name" value="PROLIPOPROTEIN DIACYLGLYCERYL TRANSFERASE"/>
    <property type="match status" value="1"/>
</dbReference>
<dbReference type="PROSITE" id="PS01311">
    <property type="entry name" value="LGT"/>
    <property type="match status" value="1"/>
</dbReference>
<feature type="compositionally biased region" description="Low complexity" evidence="8">
    <location>
        <begin position="345"/>
        <end position="377"/>
    </location>
</feature>
<protein>
    <recommendedName>
        <fullName evidence="7">Phosphatidylglycerol--prolipoprotein diacylglyceryl transferase</fullName>
        <ecNumber evidence="7">2.5.1.145</ecNumber>
    </recommendedName>
</protein>
<feature type="transmembrane region" description="Helical" evidence="7">
    <location>
        <begin position="22"/>
        <end position="46"/>
    </location>
</feature>
<evidence type="ECO:0000313" key="10">
    <source>
        <dbReference type="Proteomes" id="UP001165283"/>
    </source>
</evidence>
<keyword evidence="3 7" id="KW-0808">Transferase</keyword>
<accession>A0ABT0ZZ44</accession>
<comment type="similarity">
    <text evidence="1 7">Belongs to the Lgt family.</text>
</comment>
<sequence>MSAALAASTVLAYIPSPDRGVWYIGPVPIRAYALCIIAGIVIAVVWGERRFVARGGPAGTVTDVAVFAVPFGLIGGRLYHVATDWPKYFGPTGDPLAALRIWEGGLGIWGAIALGGVGAWIGCRRRGIPLPFFADAVAPGIVVAQAVGRLGNYFNQELYGAPTDLPWGLEIYRRVDPATGAVDPLGGVALDKTPIEVVHPTFLYELLLNLAVAAIVVWADRRFRLGHGRAFAIYVAGYTAGRFFIEQMRTDEATRVFGDIRINVVVSAVVFVAAVLYVALVRKPREVLEWSDTDTDADGAVDPDDATDPAPSLRKGGATRGGAGGGVAVAEPSTEVAARTDGPAEEAPAAAEPAKPAAEPTEESTAASTEKPSADAPEAARREREE</sequence>
<comment type="pathway">
    <text evidence="7">Protein modification; lipoprotein biosynthesis (diacylglyceryl transfer).</text>
</comment>
<feature type="transmembrane region" description="Helical" evidence="7">
    <location>
        <begin position="99"/>
        <end position="121"/>
    </location>
</feature>
<keyword evidence="2 7" id="KW-1003">Cell membrane</keyword>
<proteinExistence type="inferred from homology"/>